<dbReference type="InterPro" id="IPR001387">
    <property type="entry name" value="Cro/C1-type_HTH"/>
</dbReference>
<reference evidence="2 3" key="1">
    <citation type="submission" date="2023-07" db="EMBL/GenBank/DDBJ databases">
        <title>Sorghum-associated microbial communities from plants grown in Nebraska, USA.</title>
        <authorList>
            <person name="Schachtman D."/>
        </authorList>
    </citation>
    <scope>NUCLEOTIDE SEQUENCE [LARGE SCALE GENOMIC DNA]</scope>
    <source>
        <strain evidence="2 3">BE143</strain>
    </source>
</reference>
<dbReference type="InterPro" id="IPR010982">
    <property type="entry name" value="Lambda_DNA-bd_dom_sf"/>
</dbReference>
<dbReference type="Pfam" id="PF13443">
    <property type="entry name" value="HTH_26"/>
    <property type="match status" value="1"/>
</dbReference>
<proteinExistence type="predicted"/>
<dbReference type="GO" id="GO:0003677">
    <property type="term" value="F:DNA binding"/>
    <property type="evidence" value="ECO:0007669"/>
    <property type="project" value="UniProtKB-KW"/>
</dbReference>
<name>A0ABU1QHN3_9BACL</name>
<evidence type="ECO:0000313" key="2">
    <source>
        <dbReference type="EMBL" id="MDR6778755.1"/>
    </source>
</evidence>
<feature type="domain" description="HTH cro/C1-type" evidence="1">
    <location>
        <begin position="12"/>
        <end position="61"/>
    </location>
</feature>
<protein>
    <submittedName>
        <fullName evidence="2">DNA-binding Xre family transcriptional regulator</fullName>
    </submittedName>
</protein>
<evidence type="ECO:0000259" key="1">
    <source>
        <dbReference type="Pfam" id="PF13443"/>
    </source>
</evidence>
<dbReference type="Gene3D" id="1.10.260.40">
    <property type="entry name" value="lambda repressor-like DNA-binding domains"/>
    <property type="match status" value="1"/>
</dbReference>
<keyword evidence="2" id="KW-0238">DNA-binding</keyword>
<dbReference type="Proteomes" id="UP001266807">
    <property type="component" value="Unassembled WGS sequence"/>
</dbReference>
<gene>
    <name evidence="2" type="ORF">J2W98_003032</name>
</gene>
<dbReference type="RefSeq" id="WP_053326298.1">
    <property type="nucleotide sequence ID" value="NZ_CP011512.1"/>
</dbReference>
<dbReference type="EMBL" id="JAVDUG010000003">
    <property type="protein sequence ID" value="MDR6778755.1"/>
    <property type="molecule type" value="Genomic_DNA"/>
</dbReference>
<evidence type="ECO:0000313" key="3">
    <source>
        <dbReference type="Proteomes" id="UP001266807"/>
    </source>
</evidence>
<organism evidence="2 3">
    <name type="scientific">Paenibacillus peoriae</name>
    <dbReference type="NCBI Taxonomy" id="59893"/>
    <lineage>
        <taxon>Bacteria</taxon>
        <taxon>Bacillati</taxon>
        <taxon>Bacillota</taxon>
        <taxon>Bacilli</taxon>
        <taxon>Bacillales</taxon>
        <taxon>Paenibacillaceae</taxon>
        <taxon>Paenibacillus</taxon>
    </lineage>
</organism>
<accession>A0ABU1QHN3</accession>
<comment type="caution">
    <text evidence="2">The sequence shown here is derived from an EMBL/GenBank/DDBJ whole genome shotgun (WGS) entry which is preliminary data.</text>
</comment>
<sequence>MKMSNAQGIAFKLEELLREIGITKNALAREAKIRPNTIYEMCNNTSKRIEFKTFNTVMETLIRLSGRPLTLHDVLEYIPEDEVHEY</sequence>
<keyword evidence="3" id="KW-1185">Reference proteome</keyword>
<dbReference type="SUPFAM" id="SSF47413">
    <property type="entry name" value="lambda repressor-like DNA-binding domains"/>
    <property type="match status" value="1"/>
</dbReference>